<protein>
    <submittedName>
        <fullName evidence="1">Uncharacterized protein</fullName>
    </submittedName>
</protein>
<organism evidence="1">
    <name type="scientific">marine sediment metagenome</name>
    <dbReference type="NCBI Taxonomy" id="412755"/>
    <lineage>
        <taxon>unclassified sequences</taxon>
        <taxon>metagenomes</taxon>
        <taxon>ecological metagenomes</taxon>
    </lineage>
</organism>
<name>A0A0F9UCZ4_9ZZZZ</name>
<comment type="caution">
    <text evidence="1">The sequence shown here is derived from an EMBL/GenBank/DDBJ whole genome shotgun (WGS) entry which is preliminary data.</text>
</comment>
<reference evidence="1" key="1">
    <citation type="journal article" date="2015" name="Nature">
        <title>Complex archaea that bridge the gap between prokaryotes and eukaryotes.</title>
        <authorList>
            <person name="Spang A."/>
            <person name="Saw J.H."/>
            <person name="Jorgensen S.L."/>
            <person name="Zaremba-Niedzwiedzka K."/>
            <person name="Martijn J."/>
            <person name="Lind A.E."/>
            <person name="van Eijk R."/>
            <person name="Schleper C."/>
            <person name="Guy L."/>
            <person name="Ettema T.J."/>
        </authorList>
    </citation>
    <scope>NUCLEOTIDE SEQUENCE</scope>
</reference>
<dbReference type="AlphaFoldDB" id="A0A0F9UCZ4"/>
<proteinExistence type="predicted"/>
<evidence type="ECO:0000313" key="1">
    <source>
        <dbReference type="EMBL" id="KKN89529.1"/>
    </source>
</evidence>
<sequence length="148" mass="17141">MQARMRESEYCQHHAEHAIRQRRKAEENGFRGRGSTLIKAMVREQALIRTELSGLGLSQQGLTEYVLNNSTYVRSDDGKELIQIIWGGSVNIFIHRLLTNCSDKEFQANWLGVWSELDLSSDEGLSRKLIEKKVKHRLLQKELFEINN</sequence>
<gene>
    <name evidence="1" type="ORF">LCGC14_0236610</name>
</gene>
<dbReference type="EMBL" id="LAZR01000117">
    <property type="protein sequence ID" value="KKN89529.1"/>
    <property type="molecule type" value="Genomic_DNA"/>
</dbReference>
<accession>A0A0F9UCZ4</accession>